<evidence type="ECO:0000259" key="3">
    <source>
        <dbReference type="Pfam" id="PF01551"/>
    </source>
</evidence>
<dbReference type="CDD" id="cd12797">
    <property type="entry name" value="M23_peptidase"/>
    <property type="match status" value="1"/>
</dbReference>
<dbReference type="RefSeq" id="WP_131239396.1">
    <property type="nucleotide sequence ID" value="NZ_SJTH01000087.1"/>
</dbReference>
<keyword evidence="1" id="KW-0175">Coiled coil</keyword>
<dbReference type="Pfam" id="PF01551">
    <property type="entry name" value="Peptidase_M23"/>
    <property type="match status" value="1"/>
</dbReference>
<feature type="coiled-coil region" evidence="1">
    <location>
        <begin position="1717"/>
        <end position="1751"/>
    </location>
</feature>
<feature type="region of interest" description="Disordered" evidence="2">
    <location>
        <begin position="2048"/>
        <end position="2072"/>
    </location>
</feature>
<feature type="coiled-coil region" evidence="1">
    <location>
        <begin position="886"/>
        <end position="913"/>
    </location>
</feature>
<proteinExistence type="predicted"/>
<feature type="coiled-coil region" evidence="1">
    <location>
        <begin position="1537"/>
        <end position="1564"/>
    </location>
</feature>
<keyword evidence="6" id="KW-1185">Reference proteome</keyword>
<dbReference type="SUPFAM" id="SSF51261">
    <property type="entry name" value="Duplicated hybrid motif"/>
    <property type="match status" value="1"/>
</dbReference>
<evidence type="ECO:0000313" key="5">
    <source>
        <dbReference type="EMBL" id="TCJ01044.1"/>
    </source>
</evidence>
<dbReference type="PANTHER" id="PTHR21666">
    <property type="entry name" value="PEPTIDASE-RELATED"/>
    <property type="match status" value="1"/>
</dbReference>
<feature type="domain" description="Phage tail tape measure protein" evidence="4">
    <location>
        <begin position="391"/>
        <end position="583"/>
    </location>
</feature>
<feature type="coiled-coil region" evidence="1">
    <location>
        <begin position="1341"/>
        <end position="1368"/>
    </location>
</feature>
<accession>A0A4R1AUK7</accession>
<evidence type="ECO:0000256" key="1">
    <source>
        <dbReference type="SAM" id="Coils"/>
    </source>
</evidence>
<dbReference type="InterPro" id="IPR016047">
    <property type="entry name" value="M23ase_b-sheet_dom"/>
</dbReference>
<comment type="caution">
    <text evidence="5">The sequence shown here is derived from an EMBL/GenBank/DDBJ whole genome shotgun (WGS) entry which is preliminary data.</text>
</comment>
<evidence type="ECO:0000259" key="4">
    <source>
        <dbReference type="Pfam" id="PF10145"/>
    </source>
</evidence>
<name>A0A4R1AUK7_9BACI</name>
<feature type="coiled-coil region" evidence="1">
    <location>
        <begin position="1209"/>
        <end position="1250"/>
    </location>
</feature>
<dbReference type="NCBIfam" id="TIGR01760">
    <property type="entry name" value="tape_meas_TP901"/>
    <property type="match status" value="1"/>
</dbReference>
<dbReference type="Pfam" id="PF10145">
    <property type="entry name" value="PhageMin_Tail"/>
    <property type="match status" value="1"/>
</dbReference>
<dbReference type="Proteomes" id="UP000293846">
    <property type="component" value="Unassembled WGS sequence"/>
</dbReference>
<dbReference type="OrthoDB" id="5902884at2"/>
<dbReference type="InterPro" id="IPR050570">
    <property type="entry name" value="Cell_wall_metabolism_enzyme"/>
</dbReference>
<protein>
    <submittedName>
        <fullName evidence="5">Phage tail tape measure protein</fullName>
    </submittedName>
</protein>
<organism evidence="5 6">
    <name type="scientific">Cytobacillus praedii</name>
    <dbReference type="NCBI Taxonomy" id="1742358"/>
    <lineage>
        <taxon>Bacteria</taxon>
        <taxon>Bacillati</taxon>
        <taxon>Bacillota</taxon>
        <taxon>Bacilli</taxon>
        <taxon>Bacillales</taxon>
        <taxon>Bacillaceae</taxon>
        <taxon>Cytobacillus</taxon>
    </lineage>
</organism>
<feature type="coiled-coil region" evidence="1">
    <location>
        <begin position="1789"/>
        <end position="1964"/>
    </location>
</feature>
<feature type="coiled-coil region" evidence="1">
    <location>
        <begin position="1602"/>
        <end position="1661"/>
    </location>
</feature>
<dbReference type="GO" id="GO:0004222">
    <property type="term" value="F:metalloendopeptidase activity"/>
    <property type="evidence" value="ECO:0007669"/>
    <property type="project" value="TreeGrafter"/>
</dbReference>
<dbReference type="Gene3D" id="2.70.70.10">
    <property type="entry name" value="Glucose Permease (Domain IIA)"/>
    <property type="match status" value="1"/>
</dbReference>
<dbReference type="InterPro" id="IPR011055">
    <property type="entry name" value="Dup_hybrid_motif"/>
</dbReference>
<dbReference type="PANTHER" id="PTHR21666:SF270">
    <property type="entry name" value="MUREIN HYDROLASE ACTIVATOR ENVC"/>
    <property type="match status" value="1"/>
</dbReference>
<evidence type="ECO:0000313" key="6">
    <source>
        <dbReference type="Proteomes" id="UP000293846"/>
    </source>
</evidence>
<reference evidence="5 6" key="1">
    <citation type="submission" date="2019-03" db="EMBL/GenBank/DDBJ databases">
        <authorList>
            <person name="Jensen L."/>
            <person name="Storgaard J."/>
            <person name="Sulaj E."/>
            <person name="Schramm A."/>
            <person name="Marshall I.P.G."/>
        </authorList>
    </citation>
    <scope>NUCLEOTIDE SEQUENCE [LARGE SCALE GENOMIC DNA]</scope>
    <source>
        <strain evidence="5 6">2017H2G3</strain>
    </source>
</reference>
<evidence type="ECO:0000256" key="2">
    <source>
        <dbReference type="SAM" id="MobiDB-lite"/>
    </source>
</evidence>
<feature type="domain" description="M23ase beta-sheet core" evidence="3">
    <location>
        <begin position="1416"/>
        <end position="1512"/>
    </location>
</feature>
<dbReference type="EMBL" id="SJTH01000087">
    <property type="protein sequence ID" value="TCJ01044.1"/>
    <property type="molecule type" value="Genomic_DNA"/>
</dbReference>
<sequence>MADNLKILITGSLNVGKSIGEINTQIKAIETKINRIKLNVQLDEKISKTLSDFSRAMENHKKIAQDLNRVIKEEKTITKEADGTIKEKIRQHLKSGEIMEREIKRINEQTKATQKQTQVTGKLIDQVNKLGEAQKKVTKQDGSGKVTGGSINYGDAFKNTTVNYNQNNQVTSQRTVENIRQQEQAIEKLRQKLLELNNAGTITNSSLGRMTSALNAAQTEKEINRISQALSRVDNSSKAREKSKELEHQLKLYQQQAQINVQNLQRRYGSSLGDEGTRSLNNYLASVNRLTTQTPNLNRQMQQLSMNFRSLSANVNASTSHVVSFGSQLTTAMQRIPIWSVGMSSFYLPLNGLKDALQQIIEIDSQLTVLERVSNGQIDINEALQESVRIATELGNKIAQVNDGLTNFSRSGFRGEDLYAMTEVATLMANVSDLSVDESASSLIAAIKGFGIEASKAITIVDRLNEIDNNFAISTNDLSQVLRKATGAANTFGVSMEAMLGHATAIGQVSRESGNILGNSLKTIYSRITTMDKSAEILDSVGVSVRNMSGEMRPVENILDDLSKRWSALNSEQQQAIGIQLAGRFQLSRFLILMQQESESLKARATALNSEGSAMRENQAYLDSYAAKLNALSNTWTSLTLVMEEKVLGSSIVAISEGLGAFTNATSFVVDKFGLLPPLFTIAGAAFLALNSHTRNSIVQQGLLATSLVRTGDSMSIATGRSRVLQTQLYNLTLAGRAATGAMTTMGNVAGGVFTFLSRAFLPLAGFALIGSGISFVTNKLIENREEQKKVRDEIDTLTKSYKDNESQIESLVSRYEQLDNQVKSGNLSETDDEYLKIQQDLYSLLPSVAESVDEKGQAHLRSADAIREELGYLKELSRVDAEAFITNFQSKLSDLNDQISDTQQKLEDIQKRQDNNYSGMLPWFGVREKAQLEDMAESIIGRRDIEAKLEERKRLFQELGKSYAEYYGTQSKVTEEDQKYIDTIVDKNSKLLDSKKGIKEVENEVKAYIGAVGEVRSISGNLFDTNKIQTLVKYNQNAVNLFNEMSTAMKNGNQDWDKYADSLGKVGFNQKEVTSILNLLKTGIDETTGATLEYIDASGEEVDIEEDKISATEKLISVNQEKVDSLYELIGTYKVLSDLEAGSTEKSAELQAITEQLSAAYPHLVKNKQLNIVALEQEAKANDILLKATEDLLKGNLTNEQAKTTTTAIQAKKRIDILKQELAAQNKIVQKFNEMSKTLADNANTLEQEKLAGKAYDRAKKLTADIDIELPDFNSAIDALATSIDYQGRNAEATKKAAKEYESASYVTDVFKQKLESLNLELEKQRAIQAQFPKHSMQYQSALKNEISLMEQKKKLLQDQTNSLNAQIKAGKIQQTGKVTTTSTTANSSVADYYLSNFRQTSQFGEVSSIRNGRSHSGLDLANGKQGDPVKSLRAGKVITVSYDKSNGNMVVVQQDDGTIAKYKHLQKGMNVSKGQSVSAGQQLGKVGDTGNSTGAHLHLEVQQNGKAIDPLPYLKSLQNVTSSTSSEISDNLSNIDQAKSELLQLQGDVLNVNAELQELQLELVKAPLYQAEHRFSQIDSHMKIIESAMSKMDETSKEYRTELNNQVALLNEKKKITESNMAFIYNELKKNKALTENQKAELQQTYRDLRDSLVDLEDSIYNNRDSFLNSALDGLNKRLDQSNQKYIDQIEIIEHLYQMANGNEDEQIKLQGQKISLLTKQKREIESNIKLLESQNKNLTNNKDALAKNVAETKKWRDALMGVEQSLSSVYTEIADKVIDAQKDYYRERLNAELDALEQREKAVQDSYEKERKAMEDNHKRQMDLLEEELKQYQKVVQARLESIDRNESERDYNKELDGLTDEKLKIESEINKLSLDNSFEAIAKKIELEEQLKDKIEQIEELKHQREIELRKQSLQDDLEKKQEEIENAKDSLDKQQTAEKDALEQSHKNLTDSLEADKKAIQSHYDNIINDERKWAAMREDIMKGNINNLTGELIGFSNDVQMNMSHMGNSIKNNLIDKLKEAISLLQEFSSIGVGGVNTGVTLPSTGGNSGGNSSAGNNNQQTPSSLSGKITIVKPINLWKRDRNSNKLEMVKVLQPGKSYKVYGYDSKFGGQYDVGGNHWITDMKSHIKFDKYHDGGIVGNKPKNRLSELANNLFNVKPNEQVIKSLKGELQIPPNNIPNFFTNIRNLASSMSPNQPVLQGDSIVIQHVTVQKADNVDQLVREVKKKVFGTMVNEIKGTGVIIK</sequence>
<gene>
    <name evidence="5" type="ORF">E0Y62_25945</name>
</gene>
<feature type="coiled-coil region" evidence="1">
    <location>
        <begin position="172"/>
        <end position="199"/>
    </location>
</feature>
<dbReference type="InterPro" id="IPR010090">
    <property type="entry name" value="Phage_tape_meas"/>
</dbReference>